<gene>
    <name evidence="12" type="ORF">HNR48_000002</name>
</gene>
<dbReference type="EMBL" id="JACHHT010000001">
    <property type="protein sequence ID" value="MBB6519724.1"/>
    <property type="molecule type" value="Genomic_DNA"/>
</dbReference>
<dbReference type="FunFam" id="2.70.70.10:FF:000002">
    <property type="entry name" value="Murein DD-endopeptidase MepM"/>
    <property type="match status" value="1"/>
</dbReference>
<comment type="cofactor">
    <cofactor evidence="1">
        <name>Zn(2+)</name>
        <dbReference type="ChEBI" id="CHEBI:29105"/>
    </cofactor>
</comment>
<comment type="subcellular location">
    <subcellularLocation>
        <location evidence="2">Cell envelope</location>
    </subcellularLocation>
</comment>
<dbReference type="Pfam" id="PF22310">
    <property type="entry name" value="NMB0315_dom_I"/>
    <property type="match status" value="1"/>
</dbReference>
<dbReference type="Pfam" id="PF01551">
    <property type="entry name" value="Peptidase_M23"/>
    <property type="match status" value="1"/>
</dbReference>
<evidence type="ECO:0000256" key="8">
    <source>
        <dbReference type="SAM" id="Phobius"/>
    </source>
</evidence>
<dbReference type="Proteomes" id="UP000528457">
    <property type="component" value="Unassembled WGS sequence"/>
</dbReference>
<keyword evidence="6" id="KW-0862">Zinc</keyword>
<evidence type="ECO:0000256" key="2">
    <source>
        <dbReference type="ARBA" id="ARBA00004196"/>
    </source>
</evidence>
<dbReference type="GO" id="GO:0030313">
    <property type="term" value="C:cell envelope"/>
    <property type="evidence" value="ECO:0007669"/>
    <property type="project" value="UniProtKB-SubCell"/>
</dbReference>
<evidence type="ECO:0000313" key="12">
    <source>
        <dbReference type="EMBL" id="MBB6519724.1"/>
    </source>
</evidence>
<dbReference type="Gene3D" id="3.10.450.350">
    <property type="match status" value="2"/>
</dbReference>
<dbReference type="GO" id="GO:0006508">
    <property type="term" value="P:proteolysis"/>
    <property type="evidence" value="ECO:0007669"/>
    <property type="project" value="UniProtKB-KW"/>
</dbReference>
<evidence type="ECO:0000256" key="3">
    <source>
        <dbReference type="ARBA" id="ARBA00022670"/>
    </source>
</evidence>
<dbReference type="PANTHER" id="PTHR21666">
    <property type="entry name" value="PEPTIDASE-RELATED"/>
    <property type="match status" value="1"/>
</dbReference>
<keyword evidence="4" id="KW-0479">Metal-binding</keyword>
<dbReference type="SUPFAM" id="SSF51261">
    <property type="entry name" value="Duplicated hybrid motif"/>
    <property type="match status" value="1"/>
</dbReference>
<keyword evidence="13" id="KW-1185">Reference proteome</keyword>
<dbReference type="InterPro" id="IPR054512">
    <property type="entry name" value="NMB0315-like_N"/>
</dbReference>
<evidence type="ECO:0000313" key="13">
    <source>
        <dbReference type="Proteomes" id="UP000528457"/>
    </source>
</evidence>
<dbReference type="Pfam" id="PF19425">
    <property type="entry name" value="Csd3_N2"/>
    <property type="match status" value="1"/>
</dbReference>
<comment type="caution">
    <text evidence="12">The sequence shown here is derived from an EMBL/GenBank/DDBJ whole genome shotgun (WGS) entry which is preliminary data.</text>
</comment>
<dbReference type="InterPro" id="IPR011055">
    <property type="entry name" value="Dup_hybrid_motif"/>
</dbReference>
<evidence type="ECO:0000259" key="11">
    <source>
        <dbReference type="Pfam" id="PF22310"/>
    </source>
</evidence>
<organism evidence="12 13">
    <name type="scientific">Pseudoteredinibacter isoporae</name>
    <dbReference type="NCBI Taxonomy" id="570281"/>
    <lineage>
        <taxon>Bacteria</taxon>
        <taxon>Pseudomonadati</taxon>
        <taxon>Pseudomonadota</taxon>
        <taxon>Gammaproteobacteria</taxon>
        <taxon>Cellvibrionales</taxon>
        <taxon>Cellvibrionaceae</taxon>
        <taxon>Pseudoteredinibacter</taxon>
    </lineage>
</organism>
<dbReference type="GO" id="GO:0004222">
    <property type="term" value="F:metalloendopeptidase activity"/>
    <property type="evidence" value="ECO:0007669"/>
    <property type="project" value="TreeGrafter"/>
</dbReference>
<keyword evidence="5 12" id="KW-0378">Hydrolase</keyword>
<dbReference type="PANTHER" id="PTHR21666:SF288">
    <property type="entry name" value="CELL DIVISION PROTEIN YTFB"/>
    <property type="match status" value="1"/>
</dbReference>
<feature type="transmembrane region" description="Helical" evidence="8">
    <location>
        <begin position="12"/>
        <end position="33"/>
    </location>
</feature>
<evidence type="ECO:0000259" key="9">
    <source>
        <dbReference type="Pfam" id="PF01551"/>
    </source>
</evidence>
<keyword evidence="7" id="KW-0482">Metalloprotease</keyword>
<dbReference type="InterPro" id="IPR016047">
    <property type="entry name" value="M23ase_b-sheet_dom"/>
</dbReference>
<feature type="domain" description="DD-carboxypeptidase/endopeptidase Mpg-like N-terminal" evidence="11">
    <location>
        <begin position="100"/>
        <end position="164"/>
    </location>
</feature>
<dbReference type="GO" id="GO:0046872">
    <property type="term" value="F:metal ion binding"/>
    <property type="evidence" value="ECO:0007669"/>
    <property type="project" value="UniProtKB-KW"/>
</dbReference>
<feature type="domain" description="Csd3-like second N-terminal" evidence="10">
    <location>
        <begin position="190"/>
        <end position="311"/>
    </location>
</feature>
<evidence type="ECO:0000259" key="10">
    <source>
        <dbReference type="Pfam" id="PF19425"/>
    </source>
</evidence>
<evidence type="ECO:0000256" key="5">
    <source>
        <dbReference type="ARBA" id="ARBA00022801"/>
    </source>
</evidence>
<dbReference type="InterPro" id="IPR045834">
    <property type="entry name" value="Csd3_N2"/>
</dbReference>
<evidence type="ECO:0000256" key="4">
    <source>
        <dbReference type="ARBA" id="ARBA00022723"/>
    </source>
</evidence>
<sequence>MKDFSKTLRGFPLLNLAIAAGLGFALGAVSFMGDDKAVTEAPTEIIQEAAEQHAAPMINVDASPEVVAQVSQLIDAEQTTPEAVEPEPIAVADAEAEIEWHRETVKRGDNLSLIFKRAGLNDSDLHELISSCKEAKQLKRLHPGQAIDFHIAEGQLQELRYQTDQLSSANFRRDDASFIAETLTREPDLKPSYHEGTINSSLFLAGQNAGLSDALIMEMANIFGWDVDFVLDIRQGDSFRVMYDEKYLDGKHIGNGPILAAEFTNKDKTFKAVRYTHENGSSHYYTPDGDSMRKEFLRTPVDFARISSHFNLRRKHPVLNRIRAHKGTDYAAPRGTPIRAAGDGKVVHAGRKGGYGKAVILKHGGAYKTLYAHMSRYGKGIKNGKRVKQGQIIGYVGSTGLATGPHLHYEFHVNGRVRNPVTVKLPKARSIPKAEAERFKKLTQPMLAQMGDLQAARQIASLEKTPNTL</sequence>
<dbReference type="AlphaFoldDB" id="A0A7X0MVE2"/>
<evidence type="ECO:0000256" key="6">
    <source>
        <dbReference type="ARBA" id="ARBA00022833"/>
    </source>
</evidence>
<keyword evidence="8" id="KW-0812">Transmembrane</keyword>
<keyword evidence="3" id="KW-0645">Protease</keyword>
<dbReference type="CDD" id="cd12797">
    <property type="entry name" value="M23_peptidase"/>
    <property type="match status" value="1"/>
</dbReference>
<dbReference type="RefSeq" id="WP_243749334.1">
    <property type="nucleotide sequence ID" value="NZ_JAAONY010000001.1"/>
</dbReference>
<keyword evidence="8" id="KW-0472">Membrane</keyword>
<name>A0A7X0MVE2_9GAMM</name>
<dbReference type="InParanoid" id="A0A7X0MVE2"/>
<feature type="domain" description="M23ase beta-sheet core" evidence="9">
    <location>
        <begin position="324"/>
        <end position="420"/>
    </location>
</feature>
<dbReference type="InterPro" id="IPR050570">
    <property type="entry name" value="Cell_wall_metabolism_enzyme"/>
</dbReference>
<reference evidence="12 13" key="1">
    <citation type="submission" date="2020-08" db="EMBL/GenBank/DDBJ databases">
        <title>Genomic Encyclopedia of Type Strains, Phase IV (KMG-IV): sequencing the most valuable type-strain genomes for metagenomic binning, comparative biology and taxonomic classification.</title>
        <authorList>
            <person name="Goeker M."/>
        </authorList>
    </citation>
    <scope>NUCLEOTIDE SEQUENCE [LARGE SCALE GENOMIC DNA]</scope>
    <source>
        <strain evidence="12 13">DSM 22368</strain>
    </source>
</reference>
<keyword evidence="8" id="KW-1133">Transmembrane helix</keyword>
<evidence type="ECO:0000256" key="7">
    <source>
        <dbReference type="ARBA" id="ARBA00023049"/>
    </source>
</evidence>
<evidence type="ECO:0000256" key="1">
    <source>
        <dbReference type="ARBA" id="ARBA00001947"/>
    </source>
</evidence>
<proteinExistence type="predicted"/>
<accession>A0A7X0MVE2</accession>
<dbReference type="FunCoup" id="A0A7X0MVE2">
    <property type="interactions" value="111"/>
</dbReference>
<dbReference type="Gene3D" id="2.70.70.10">
    <property type="entry name" value="Glucose Permease (Domain IIA)"/>
    <property type="match status" value="1"/>
</dbReference>
<protein>
    <submittedName>
        <fullName evidence="12">Murein DD-endopeptidase MepM/ murein hydrolase activator NlpD</fullName>
    </submittedName>
</protein>